<dbReference type="SUPFAM" id="SSF50630">
    <property type="entry name" value="Acid proteases"/>
    <property type="match status" value="1"/>
</dbReference>
<evidence type="ECO:0000259" key="5">
    <source>
        <dbReference type="PROSITE" id="PS51767"/>
    </source>
</evidence>
<feature type="signal peptide" evidence="4">
    <location>
        <begin position="1"/>
        <end position="20"/>
    </location>
</feature>
<feature type="transmembrane region" description="Helical" evidence="3">
    <location>
        <begin position="411"/>
        <end position="431"/>
    </location>
</feature>
<keyword evidence="3" id="KW-0472">Membrane</keyword>
<keyword evidence="3" id="KW-0812">Transmembrane</keyword>
<dbReference type="RefSeq" id="XP_024514028.1">
    <property type="nucleotide sequence ID" value="XM_024658332.1"/>
</dbReference>
<accession>Q5K7K4</accession>
<dbReference type="Gene3D" id="2.40.70.10">
    <property type="entry name" value="Acid Proteases"/>
    <property type="match status" value="1"/>
</dbReference>
<dbReference type="GO" id="GO:0006508">
    <property type="term" value="P:proteolysis"/>
    <property type="evidence" value="ECO:0000318"/>
    <property type="project" value="GO_Central"/>
</dbReference>
<dbReference type="PANTHER" id="PTHR47966">
    <property type="entry name" value="BETA-SITE APP-CLEAVING ENZYME, ISOFORM A-RELATED"/>
    <property type="match status" value="1"/>
</dbReference>
<dbReference type="eggNOG" id="ENOG502SZ7W">
    <property type="taxonomic scope" value="Eukaryota"/>
</dbReference>
<keyword evidence="7" id="KW-1185">Reference proteome</keyword>
<dbReference type="OrthoDB" id="2563011at2759"/>
<evidence type="ECO:0000256" key="1">
    <source>
        <dbReference type="ARBA" id="ARBA00007447"/>
    </source>
</evidence>
<keyword evidence="3" id="KW-1133">Transmembrane helix</keyword>
<keyword evidence="4" id="KW-0732">Signal</keyword>
<dbReference type="VEuPathDB" id="FungiDB:CNM02120"/>
<reference evidence="6 7" key="1">
    <citation type="journal article" date="2005" name="Science">
        <title>The genome of the basidiomycetous yeast and human pathogen Cryptococcus neoformans.</title>
        <authorList>
            <person name="Loftus B.J."/>
            <person name="Fung E."/>
            <person name="Roncaglia P."/>
            <person name="Rowley D."/>
            <person name="Amedeo P."/>
            <person name="Bruno D."/>
            <person name="Vamathevan J."/>
            <person name="Miranda M."/>
            <person name="Anderson I.J."/>
            <person name="Fraser J.A."/>
            <person name="Allen J.E."/>
            <person name="Bosdet I.E."/>
            <person name="Brent M.R."/>
            <person name="Chiu R."/>
            <person name="Doering T.L."/>
            <person name="Donlin M.J."/>
            <person name="D'Souza C.A."/>
            <person name="Fox D.S."/>
            <person name="Grinberg V."/>
            <person name="Fu J."/>
            <person name="Fukushima M."/>
            <person name="Haas B.J."/>
            <person name="Huang J.C."/>
            <person name="Janbon G."/>
            <person name="Jones S.J."/>
            <person name="Koo H.L."/>
            <person name="Krzywinski M.I."/>
            <person name="Kwon-Chung J.K."/>
            <person name="Lengeler K.B."/>
            <person name="Maiti R."/>
            <person name="Marra M.A."/>
            <person name="Marra R.E."/>
            <person name="Mathewson C.A."/>
            <person name="Mitchell T.G."/>
            <person name="Pertea M."/>
            <person name="Riggs F.R."/>
            <person name="Salzberg S.L."/>
            <person name="Schein J.E."/>
            <person name="Shvartsbeyn A."/>
            <person name="Shin H."/>
            <person name="Shumway M."/>
            <person name="Specht C.A."/>
            <person name="Suh B.B."/>
            <person name="Tenney A."/>
            <person name="Utterback T.R."/>
            <person name="Wickes B.L."/>
            <person name="Wortman J.R."/>
            <person name="Wye N.H."/>
            <person name="Kronstad J.W."/>
            <person name="Lodge J.K."/>
            <person name="Heitman J."/>
            <person name="Davis R.W."/>
            <person name="Fraser C.M."/>
            <person name="Hyman R.W."/>
        </authorList>
    </citation>
    <scope>NUCLEOTIDE SEQUENCE [LARGE SCALE GENOMIC DNA]</scope>
    <source>
        <strain evidence="7">JEC21 / ATCC MYA-565</strain>
    </source>
</reference>
<dbReference type="STRING" id="214684.Q5K7K4"/>
<evidence type="ECO:0000256" key="3">
    <source>
        <dbReference type="SAM" id="Phobius"/>
    </source>
</evidence>
<dbReference type="PROSITE" id="PS51767">
    <property type="entry name" value="PEPTIDASE_A1"/>
    <property type="match status" value="1"/>
</dbReference>
<feature type="compositionally biased region" description="Polar residues" evidence="2">
    <location>
        <begin position="594"/>
        <end position="609"/>
    </location>
</feature>
<dbReference type="GO" id="GO:0004190">
    <property type="term" value="F:aspartic-type endopeptidase activity"/>
    <property type="evidence" value="ECO:0000318"/>
    <property type="project" value="GO_Central"/>
</dbReference>
<protein>
    <submittedName>
        <fullName evidence="6">Expressed protein</fullName>
    </submittedName>
</protein>
<dbReference type="PaxDb" id="214684-Q5K7K4"/>
<gene>
    <name evidence="6" type="ordered locus">CNM02120</name>
</gene>
<dbReference type="KEGG" id="cne:CNM02120"/>
<comment type="similarity">
    <text evidence="1">Belongs to the peptidase A1 family.</text>
</comment>
<dbReference type="InterPro" id="IPR021109">
    <property type="entry name" value="Peptidase_aspartic_dom_sf"/>
</dbReference>
<dbReference type="GeneID" id="3255245"/>
<dbReference type="HOGENOM" id="CLU_024393_0_0_1"/>
<dbReference type="InParanoid" id="Q5K7K4"/>
<dbReference type="InterPro" id="IPR001461">
    <property type="entry name" value="Aspartic_peptidase_A1"/>
</dbReference>
<organism evidence="6 7">
    <name type="scientific">Cryptococcus deneoformans (strain JEC21 / ATCC MYA-565)</name>
    <name type="common">Cryptococcus neoformans var. neoformans serotype D</name>
    <dbReference type="NCBI Taxonomy" id="214684"/>
    <lineage>
        <taxon>Eukaryota</taxon>
        <taxon>Fungi</taxon>
        <taxon>Dikarya</taxon>
        <taxon>Basidiomycota</taxon>
        <taxon>Agaricomycotina</taxon>
        <taxon>Tremellomycetes</taxon>
        <taxon>Tremellales</taxon>
        <taxon>Cryptococcaceae</taxon>
        <taxon>Cryptococcus</taxon>
        <taxon>Cryptococcus neoformans species complex</taxon>
    </lineage>
</organism>
<feature type="region of interest" description="Disordered" evidence="2">
    <location>
        <begin position="753"/>
        <end position="792"/>
    </location>
</feature>
<proteinExistence type="inferred from homology"/>
<name>Q5K7K4_CRYD1</name>
<feature type="compositionally biased region" description="Basic and acidic residues" evidence="2">
    <location>
        <begin position="770"/>
        <end position="783"/>
    </location>
</feature>
<feature type="region of interest" description="Disordered" evidence="2">
    <location>
        <begin position="594"/>
        <end position="614"/>
    </location>
</feature>
<sequence length="792" mass="85487">MVRLSLAPLLIAILAQNARSDSNLDLSRIRSSYTPMPLYRNGAGTNILTVGVGTPGVVMNLTCSTNVEFLLVATNDCDDCVEDDNVYTVTDSSSIVTSQDAFIHTFIYPAGISSTLSLRGQFATESLTDERDDSDANRPIGLITEVQTNDPDGDFDGANVELSDGTSGFWGMGVYQADKSRSMFGDMITVNGSGSSSQETSFAVGFDINNYSTSTAEQAGIIHWGGVPNGSWTGNFNWLDANTSVAGSWGFGLDSMRVSDEVINLDSYYGSIDPGFDEIYVPTSVAEKFFAKISGAQRDTIDTTRRNLPCGTNISMTLIISGAAYAVASSQLVQARDVAGRTCWGSVVAWQNNSLAEQKGEIRLGTPFMSNIYSVLYYSDSAQYVGLAGKPNSVNAHNLAARSEGHTNTKLAGILIGTLLGVVLLLFAICYSRNRSSFQSIYYRAVRRQHRAQMNVMVRSAILPPHQMMAMPIANPAIMGPMRPMPMGGPGNPMTSGMTGLTFAGGGYQPVAPPAYQHPINAGQPAASYDQTQLLLANHDHNNNDQHQFEKMPVVVEQKPQGFYSPRLQETSPPRSSFLPFIPRLSAISHQGLRPQSSSAGYARPSQSGEPKVRFGSTGVRIARSASSMSAGKSVNEFGILDGSGRDLQSGVKGREARREKFMQDYASAGNLGVQQTSHYTPFPGASNVSNPPSRYYSPSQTHVQMYPTVALQANGDYAHSQTSEKKRYFSWKPGGDAGKGLYKPVLGGMSEASEEQTARKSWFGARSGGWKEAERARDRERLAQGGRECVN</sequence>
<feature type="chain" id="PRO_5006744901" evidence="4">
    <location>
        <begin position="21"/>
        <end position="792"/>
    </location>
</feature>
<dbReference type="InterPro" id="IPR033121">
    <property type="entry name" value="PEPTIDASE_A1"/>
</dbReference>
<evidence type="ECO:0000313" key="6">
    <source>
        <dbReference type="EMBL" id="AAW46992.2"/>
    </source>
</evidence>
<dbReference type="Proteomes" id="UP000002149">
    <property type="component" value="Chromosome 13"/>
</dbReference>
<dbReference type="EMBL" id="AE017353">
    <property type="protein sequence ID" value="AAW46992.2"/>
    <property type="molecule type" value="Genomic_DNA"/>
</dbReference>
<dbReference type="PANTHER" id="PTHR47966:SF51">
    <property type="entry name" value="BETA-SITE APP-CLEAVING ENZYME, ISOFORM A-RELATED"/>
    <property type="match status" value="1"/>
</dbReference>
<evidence type="ECO:0000313" key="7">
    <source>
        <dbReference type="Proteomes" id="UP000002149"/>
    </source>
</evidence>
<evidence type="ECO:0000256" key="2">
    <source>
        <dbReference type="SAM" id="MobiDB-lite"/>
    </source>
</evidence>
<dbReference type="MEROPS" id="A01.057"/>
<evidence type="ECO:0000256" key="4">
    <source>
        <dbReference type="SAM" id="SignalP"/>
    </source>
</evidence>
<feature type="domain" description="Peptidase A1" evidence="5">
    <location>
        <begin position="46"/>
        <end position="388"/>
    </location>
</feature>
<accession>Q55I20</accession>
<dbReference type="AlphaFoldDB" id="Q5K7K4"/>